<proteinExistence type="predicted"/>
<evidence type="ECO:0000313" key="3">
    <source>
        <dbReference type="Proteomes" id="UP000693946"/>
    </source>
</evidence>
<name>A0AAV6T601_SOLSE</name>
<protein>
    <submittedName>
        <fullName evidence="2">Uncharacterized protein</fullName>
    </submittedName>
</protein>
<dbReference type="EMBL" id="JAGKHQ010000001">
    <property type="protein sequence ID" value="KAG7524837.1"/>
    <property type="molecule type" value="Genomic_DNA"/>
</dbReference>
<keyword evidence="1" id="KW-0812">Transmembrane</keyword>
<evidence type="ECO:0000256" key="1">
    <source>
        <dbReference type="SAM" id="Phobius"/>
    </source>
</evidence>
<dbReference type="AlphaFoldDB" id="A0AAV6T601"/>
<keyword evidence="1" id="KW-0472">Membrane</keyword>
<accession>A0AAV6T601</accession>
<comment type="caution">
    <text evidence="2">The sequence shown here is derived from an EMBL/GenBank/DDBJ whole genome shotgun (WGS) entry which is preliminary data.</text>
</comment>
<feature type="transmembrane region" description="Helical" evidence="1">
    <location>
        <begin position="67"/>
        <end position="90"/>
    </location>
</feature>
<sequence>MPGRAERLTRAQVQKHPVLWIILLQKGKKEKKSSVQTGSMSCSAATHRVQITCGIKQSSREQTEGTATLAVCLIFHIIIIIITTVTVCPLQRLKHLKKDG</sequence>
<reference evidence="2 3" key="1">
    <citation type="journal article" date="2021" name="Sci. Rep.">
        <title>Chromosome anchoring in Senegalese sole (Solea senegalensis) reveals sex-associated markers and genome rearrangements in flatfish.</title>
        <authorList>
            <person name="Guerrero-Cozar I."/>
            <person name="Gomez-Garrido J."/>
            <person name="Berbel C."/>
            <person name="Martinez-Blanch J.F."/>
            <person name="Alioto T."/>
            <person name="Claros M.G."/>
            <person name="Gagnaire P.A."/>
            <person name="Manchado M."/>
        </authorList>
    </citation>
    <scope>NUCLEOTIDE SEQUENCE [LARGE SCALE GENOMIC DNA]</scope>
    <source>
        <strain evidence="2">Sse05_10M</strain>
    </source>
</reference>
<gene>
    <name evidence="2" type="ORF">JOB18_017554</name>
</gene>
<organism evidence="2 3">
    <name type="scientific">Solea senegalensis</name>
    <name type="common">Senegalese sole</name>
    <dbReference type="NCBI Taxonomy" id="28829"/>
    <lineage>
        <taxon>Eukaryota</taxon>
        <taxon>Metazoa</taxon>
        <taxon>Chordata</taxon>
        <taxon>Craniata</taxon>
        <taxon>Vertebrata</taxon>
        <taxon>Euteleostomi</taxon>
        <taxon>Actinopterygii</taxon>
        <taxon>Neopterygii</taxon>
        <taxon>Teleostei</taxon>
        <taxon>Neoteleostei</taxon>
        <taxon>Acanthomorphata</taxon>
        <taxon>Carangaria</taxon>
        <taxon>Pleuronectiformes</taxon>
        <taxon>Pleuronectoidei</taxon>
        <taxon>Soleidae</taxon>
        <taxon>Solea</taxon>
    </lineage>
</organism>
<dbReference type="Proteomes" id="UP000693946">
    <property type="component" value="Linkage Group LG1"/>
</dbReference>
<keyword evidence="1" id="KW-1133">Transmembrane helix</keyword>
<evidence type="ECO:0000313" key="2">
    <source>
        <dbReference type="EMBL" id="KAG7524837.1"/>
    </source>
</evidence>
<keyword evidence="3" id="KW-1185">Reference proteome</keyword>